<keyword evidence="8 9" id="KW-0472">Membrane</keyword>
<dbReference type="PANTHER" id="PTHR10791">
    <property type="entry name" value="RAG1-ACTIVATING PROTEIN 1"/>
    <property type="match status" value="1"/>
</dbReference>
<reference evidence="10" key="2">
    <citation type="submission" date="2021-03" db="UniProtKB">
        <authorList>
            <consortium name="EnsemblPlants"/>
        </authorList>
    </citation>
    <scope>IDENTIFICATION</scope>
</reference>
<dbReference type="InterPro" id="IPR004316">
    <property type="entry name" value="SWEET_rpt"/>
</dbReference>
<dbReference type="Pfam" id="PF03083">
    <property type="entry name" value="MtN3_slv"/>
    <property type="match status" value="1"/>
</dbReference>
<comment type="similarity">
    <text evidence="2">Belongs to the SWEET sugar transporter family.</text>
</comment>
<protein>
    <submittedName>
        <fullName evidence="10">Uncharacterized protein</fullName>
    </submittedName>
</protein>
<evidence type="ECO:0000256" key="8">
    <source>
        <dbReference type="ARBA" id="ARBA00023136"/>
    </source>
</evidence>
<reference evidence="10" key="1">
    <citation type="journal article" date="2017" name="Nature">
        <title>The genome of Chenopodium quinoa.</title>
        <authorList>
            <person name="Jarvis D.E."/>
            <person name="Ho Y.S."/>
            <person name="Lightfoot D.J."/>
            <person name="Schmoeckel S.M."/>
            <person name="Li B."/>
            <person name="Borm T.J.A."/>
            <person name="Ohyanagi H."/>
            <person name="Mineta K."/>
            <person name="Michell C.T."/>
            <person name="Saber N."/>
            <person name="Kharbatia N.M."/>
            <person name="Rupper R.R."/>
            <person name="Sharp A.R."/>
            <person name="Dally N."/>
            <person name="Boughton B.A."/>
            <person name="Woo Y.H."/>
            <person name="Gao G."/>
            <person name="Schijlen E.G.W.M."/>
            <person name="Guo X."/>
            <person name="Momin A.A."/>
            <person name="Negrao S."/>
            <person name="Al-Babili S."/>
            <person name="Gehring C."/>
            <person name="Roessner U."/>
            <person name="Jung C."/>
            <person name="Murphy K."/>
            <person name="Arold S.T."/>
            <person name="Gojobori T."/>
            <person name="van der Linden C.G."/>
            <person name="van Loo E.N."/>
            <person name="Jellen E.N."/>
            <person name="Maughan P.J."/>
            <person name="Tester M."/>
        </authorList>
    </citation>
    <scope>NUCLEOTIDE SEQUENCE [LARGE SCALE GENOMIC DNA]</scope>
    <source>
        <strain evidence="10">cv. PI 614886</strain>
    </source>
</reference>
<feature type="transmembrane region" description="Helical" evidence="9">
    <location>
        <begin position="104"/>
        <end position="122"/>
    </location>
</feature>
<evidence type="ECO:0000256" key="6">
    <source>
        <dbReference type="ARBA" id="ARBA00022737"/>
    </source>
</evidence>
<evidence type="ECO:0000256" key="4">
    <source>
        <dbReference type="ARBA" id="ARBA00022597"/>
    </source>
</evidence>
<comment type="subcellular location">
    <subcellularLocation>
        <location evidence="1">Endomembrane system</location>
        <topology evidence="1">Multi-pass membrane protein</topology>
    </subcellularLocation>
</comment>
<feature type="transmembrane region" description="Helical" evidence="9">
    <location>
        <begin position="47"/>
        <end position="64"/>
    </location>
</feature>
<evidence type="ECO:0000313" key="10">
    <source>
        <dbReference type="EnsemblPlants" id="AUR62014003-RA:cds"/>
    </source>
</evidence>
<evidence type="ECO:0000256" key="1">
    <source>
        <dbReference type="ARBA" id="ARBA00004127"/>
    </source>
</evidence>
<feature type="transmembrane region" description="Helical" evidence="9">
    <location>
        <begin position="70"/>
        <end position="92"/>
    </location>
</feature>
<accession>A0A803LJ56</accession>
<feature type="transmembrane region" description="Helical" evidence="9">
    <location>
        <begin position="155"/>
        <end position="174"/>
    </location>
</feature>
<dbReference type="GO" id="GO:0012505">
    <property type="term" value="C:endomembrane system"/>
    <property type="evidence" value="ECO:0007669"/>
    <property type="project" value="UniProtKB-SubCell"/>
</dbReference>
<dbReference type="Gramene" id="AUR62014003-RA">
    <property type="protein sequence ID" value="AUR62014003-RA:cds"/>
    <property type="gene ID" value="AUR62014003"/>
</dbReference>
<evidence type="ECO:0000256" key="5">
    <source>
        <dbReference type="ARBA" id="ARBA00022692"/>
    </source>
</evidence>
<dbReference type="PANTHER" id="PTHR10791:SF236">
    <property type="entry name" value="BIDIRECTIONAL SUGAR TRANSPORTER SWEET8"/>
    <property type="match status" value="1"/>
</dbReference>
<dbReference type="Proteomes" id="UP000596660">
    <property type="component" value="Unplaced"/>
</dbReference>
<organism evidence="10 11">
    <name type="scientific">Chenopodium quinoa</name>
    <name type="common">Quinoa</name>
    <dbReference type="NCBI Taxonomy" id="63459"/>
    <lineage>
        <taxon>Eukaryota</taxon>
        <taxon>Viridiplantae</taxon>
        <taxon>Streptophyta</taxon>
        <taxon>Embryophyta</taxon>
        <taxon>Tracheophyta</taxon>
        <taxon>Spermatophyta</taxon>
        <taxon>Magnoliopsida</taxon>
        <taxon>eudicotyledons</taxon>
        <taxon>Gunneridae</taxon>
        <taxon>Pentapetalae</taxon>
        <taxon>Caryophyllales</taxon>
        <taxon>Chenopodiaceae</taxon>
        <taxon>Chenopodioideae</taxon>
        <taxon>Atripliceae</taxon>
        <taxon>Chenopodium</taxon>
    </lineage>
</organism>
<dbReference type="EnsemblPlants" id="AUR62014003-RA">
    <property type="protein sequence ID" value="AUR62014003-RA:cds"/>
    <property type="gene ID" value="AUR62014003"/>
</dbReference>
<keyword evidence="3" id="KW-0813">Transport</keyword>
<evidence type="ECO:0000256" key="2">
    <source>
        <dbReference type="ARBA" id="ARBA00007809"/>
    </source>
</evidence>
<evidence type="ECO:0000256" key="9">
    <source>
        <dbReference type="SAM" id="Phobius"/>
    </source>
</evidence>
<name>A0A803LJ56_CHEQI</name>
<keyword evidence="5 9" id="KW-0812">Transmembrane</keyword>
<keyword evidence="11" id="KW-1185">Reference proteome</keyword>
<dbReference type="GO" id="GO:0051119">
    <property type="term" value="F:sugar transmembrane transporter activity"/>
    <property type="evidence" value="ECO:0007669"/>
    <property type="project" value="InterPro"/>
</dbReference>
<dbReference type="InterPro" id="IPR047664">
    <property type="entry name" value="SWEET"/>
</dbReference>
<dbReference type="GO" id="GO:0016020">
    <property type="term" value="C:membrane"/>
    <property type="evidence" value="ECO:0007669"/>
    <property type="project" value="InterPro"/>
</dbReference>
<sequence length="188" mass="21630">MNSDDMRTILGVIGNVTSFLKFISLLPRIWETWKYKEELIYDYHIPAYRVIWCIMWVLYSMPFVHPNSILVTTSNCVGAFICIIYHIIFFLIFKKARRSMVAEYIVEFVFLDGLTWITLAAFDSHSTRSGFVGFFCDLFGIIGSFSELACTIDNVVGAVVGFILLLLFAGYYCVDRFRTIKLSPIDDC</sequence>
<evidence type="ECO:0000313" key="11">
    <source>
        <dbReference type="Proteomes" id="UP000596660"/>
    </source>
</evidence>
<keyword evidence="4" id="KW-0762">Sugar transport</keyword>
<dbReference type="Gene3D" id="1.20.1280.290">
    <property type="match status" value="1"/>
</dbReference>
<keyword evidence="7 9" id="KW-1133">Transmembrane helix</keyword>
<keyword evidence="6" id="KW-0677">Repeat</keyword>
<dbReference type="AlphaFoldDB" id="A0A803LJ56"/>
<evidence type="ECO:0000256" key="3">
    <source>
        <dbReference type="ARBA" id="ARBA00022448"/>
    </source>
</evidence>
<evidence type="ECO:0000256" key="7">
    <source>
        <dbReference type="ARBA" id="ARBA00022989"/>
    </source>
</evidence>
<proteinExistence type="inferred from homology"/>